<dbReference type="Proteomes" id="UP000294933">
    <property type="component" value="Unassembled WGS sequence"/>
</dbReference>
<reference evidence="3 4" key="1">
    <citation type="submission" date="2018-06" db="EMBL/GenBank/DDBJ databases">
        <title>A transcriptomic atlas of mushroom development highlights an independent origin of complex multicellularity.</title>
        <authorList>
            <consortium name="DOE Joint Genome Institute"/>
            <person name="Krizsan K."/>
            <person name="Almasi E."/>
            <person name="Merenyi Z."/>
            <person name="Sahu N."/>
            <person name="Viragh M."/>
            <person name="Koszo T."/>
            <person name="Mondo S."/>
            <person name="Kiss B."/>
            <person name="Balint B."/>
            <person name="Kues U."/>
            <person name="Barry K."/>
            <person name="Hegedus J.C."/>
            <person name="Henrissat B."/>
            <person name="Johnson J."/>
            <person name="Lipzen A."/>
            <person name="Ohm R."/>
            <person name="Nagy I."/>
            <person name="Pangilinan J."/>
            <person name="Yan J."/>
            <person name="Xiong Y."/>
            <person name="Grigoriev I.V."/>
            <person name="Hibbett D.S."/>
            <person name="Nagy L.G."/>
        </authorList>
    </citation>
    <scope>NUCLEOTIDE SEQUENCE [LARGE SCALE GENOMIC DNA]</scope>
    <source>
        <strain evidence="3 4">SZMC22713</strain>
    </source>
</reference>
<feature type="domain" description="DUF6533" evidence="2">
    <location>
        <begin position="67"/>
        <end position="112"/>
    </location>
</feature>
<keyword evidence="4" id="KW-1185">Reference proteome</keyword>
<feature type="transmembrane region" description="Helical" evidence="1">
    <location>
        <begin position="255"/>
        <end position="280"/>
    </location>
</feature>
<keyword evidence="1" id="KW-0812">Transmembrane</keyword>
<dbReference type="Pfam" id="PF20151">
    <property type="entry name" value="DUF6533"/>
    <property type="match status" value="1"/>
</dbReference>
<gene>
    <name evidence="3" type="ORF">BD410DRAFT_436962</name>
</gene>
<keyword evidence="1" id="KW-0472">Membrane</keyword>
<evidence type="ECO:0000313" key="4">
    <source>
        <dbReference type="Proteomes" id="UP000294933"/>
    </source>
</evidence>
<protein>
    <recommendedName>
        <fullName evidence="2">DUF6533 domain-containing protein</fullName>
    </recommendedName>
</protein>
<dbReference type="EMBL" id="ML170196">
    <property type="protein sequence ID" value="TDL19482.1"/>
    <property type="molecule type" value="Genomic_DNA"/>
</dbReference>
<evidence type="ECO:0000256" key="1">
    <source>
        <dbReference type="SAM" id="Phobius"/>
    </source>
</evidence>
<organism evidence="3 4">
    <name type="scientific">Rickenella mellea</name>
    <dbReference type="NCBI Taxonomy" id="50990"/>
    <lineage>
        <taxon>Eukaryota</taxon>
        <taxon>Fungi</taxon>
        <taxon>Dikarya</taxon>
        <taxon>Basidiomycota</taxon>
        <taxon>Agaricomycotina</taxon>
        <taxon>Agaricomycetes</taxon>
        <taxon>Hymenochaetales</taxon>
        <taxon>Rickenellaceae</taxon>
        <taxon>Rickenella</taxon>
    </lineage>
</organism>
<feature type="transmembrane region" description="Helical" evidence="1">
    <location>
        <begin position="213"/>
        <end position="234"/>
    </location>
</feature>
<dbReference type="InterPro" id="IPR045340">
    <property type="entry name" value="DUF6533"/>
</dbReference>
<proteinExistence type="predicted"/>
<dbReference type="STRING" id="50990.A0A4Y7PX59"/>
<feature type="transmembrane region" description="Helical" evidence="1">
    <location>
        <begin position="167"/>
        <end position="187"/>
    </location>
</feature>
<feature type="transmembrane region" description="Helical" evidence="1">
    <location>
        <begin position="103"/>
        <end position="124"/>
    </location>
</feature>
<sequence>MDYSKHCGAPPEAICQHFLTAACPPRQRPLNELPFHPPPPHTMSSLLPGEGHHTLYHVFFDYQAAKYVTIASTAILVWDYWLTFSDEVRFLWPSRWSFAKCLFFLNRYLVFVDPVLLILLTIVFRKPGENLCETGFHVGAWISLAGFSISFMILMLRTWAIWERNRIVTAIMLIQANAFLGADIYFIRRYVQGTEYLPYFSTSGCTIRFHNRLIFIGFIQILVSETTMVILLAIKARQHYRLNQATWLTRVYEDGFIQYLLILANSILNVILLVAAGGAIQGSSIVLQQVMHSVLCNRVLFRVRGAYQRSEKASPTMTTESVGVLTTMVPATMLHQLSTEWSTRPPSEHSYDAVVSGDSPSHMSDSGDIKLVECTNVWTVSQSQHLDPPTSA</sequence>
<evidence type="ECO:0000259" key="2">
    <source>
        <dbReference type="Pfam" id="PF20151"/>
    </source>
</evidence>
<dbReference type="OrthoDB" id="3341843at2759"/>
<dbReference type="AlphaFoldDB" id="A0A4Y7PX59"/>
<accession>A0A4Y7PX59</accession>
<keyword evidence="1" id="KW-1133">Transmembrane helix</keyword>
<feature type="transmembrane region" description="Helical" evidence="1">
    <location>
        <begin position="136"/>
        <end position="155"/>
    </location>
</feature>
<name>A0A4Y7PX59_9AGAM</name>
<dbReference type="VEuPathDB" id="FungiDB:BD410DRAFT_436962"/>
<dbReference type="PROSITE" id="PS51257">
    <property type="entry name" value="PROKAR_LIPOPROTEIN"/>
    <property type="match status" value="1"/>
</dbReference>
<evidence type="ECO:0000313" key="3">
    <source>
        <dbReference type="EMBL" id="TDL19482.1"/>
    </source>
</evidence>